<feature type="signal peptide" evidence="6">
    <location>
        <begin position="1"/>
        <end position="21"/>
    </location>
</feature>
<dbReference type="InterPro" id="IPR044965">
    <property type="entry name" value="Glyco_hydro_17_plant"/>
</dbReference>
<evidence type="ECO:0000256" key="4">
    <source>
        <dbReference type="RuleBase" id="RU004335"/>
    </source>
</evidence>
<dbReference type="InterPro" id="IPR000490">
    <property type="entry name" value="Glyco_hydro_17"/>
</dbReference>
<sequence>MPSAMLVLLCAIFAFLQATSGATVRHGPEAGPQPVGVCYGTFSTSQPSAQEAVSLVQSVGIKRIRLYGPDHNALQSLRNTGIEVVLGVPNNELQWVAASQDNADQWIQGNIKNYQEVNFRYIVVGNGVSPYEFTGTPQLAPFLLPAMQNIQNSLSSSAQFNHIPVTTAIDQSVALSETFPPSKANFNPQFLQFFDPIIRFLVNLRTPLLVNVHPYHSYEYNKGDIPRDLQKGTTTSKDPRLQYVTFQRQSPVVQDGPLAYTNIFDAMVDGVYSALEKANGPSLDVVVSEIGWPTAGGGGATNYIAATHNNNLINHVRKAGTPKRPQKYIETYIFSLFDEDKRGDNTHWGIFLNNKQAKYQINFNSQ</sequence>
<dbReference type="SUPFAM" id="SSF51445">
    <property type="entry name" value="(Trans)glycosidases"/>
    <property type="match status" value="1"/>
</dbReference>
<evidence type="ECO:0000256" key="6">
    <source>
        <dbReference type="SAM" id="SignalP"/>
    </source>
</evidence>
<keyword evidence="2 5" id="KW-0378">Hydrolase</keyword>
<dbReference type="Gene3D" id="3.20.20.80">
    <property type="entry name" value="Glycosidases"/>
    <property type="match status" value="1"/>
</dbReference>
<dbReference type="FunFam" id="3.20.20.80:FF:000010">
    <property type="entry name" value="glucan endo-1,3-beta-glucosidase, basic"/>
    <property type="match status" value="1"/>
</dbReference>
<dbReference type="AlphaFoldDB" id="A0AAD8HGC3"/>
<accession>A0AAD8HGC3</accession>
<dbReference type="PANTHER" id="PTHR32227">
    <property type="entry name" value="GLUCAN ENDO-1,3-BETA-GLUCOSIDASE BG1-RELATED-RELATED"/>
    <property type="match status" value="1"/>
</dbReference>
<gene>
    <name evidence="7" type="ORF">POM88_041659</name>
</gene>
<keyword evidence="3 5" id="KW-0326">Glycosidase</keyword>
<dbReference type="GO" id="GO:0004553">
    <property type="term" value="F:hydrolase activity, hydrolyzing O-glycosyl compounds"/>
    <property type="evidence" value="ECO:0007669"/>
    <property type="project" value="InterPro"/>
</dbReference>
<reference evidence="7" key="1">
    <citation type="submission" date="2023-02" db="EMBL/GenBank/DDBJ databases">
        <title>Genome of toxic invasive species Heracleum sosnowskyi carries increased number of genes despite the absence of recent whole-genome duplications.</title>
        <authorList>
            <person name="Schelkunov M."/>
            <person name="Shtratnikova V."/>
            <person name="Makarenko M."/>
            <person name="Klepikova A."/>
            <person name="Omelchenko D."/>
            <person name="Novikova G."/>
            <person name="Obukhova E."/>
            <person name="Bogdanov V."/>
            <person name="Penin A."/>
            <person name="Logacheva M."/>
        </authorList>
    </citation>
    <scope>NUCLEOTIDE SEQUENCE</scope>
    <source>
        <strain evidence="7">Hsosn_3</strain>
        <tissue evidence="7">Leaf</tissue>
    </source>
</reference>
<organism evidence="7 8">
    <name type="scientific">Heracleum sosnowskyi</name>
    <dbReference type="NCBI Taxonomy" id="360622"/>
    <lineage>
        <taxon>Eukaryota</taxon>
        <taxon>Viridiplantae</taxon>
        <taxon>Streptophyta</taxon>
        <taxon>Embryophyta</taxon>
        <taxon>Tracheophyta</taxon>
        <taxon>Spermatophyta</taxon>
        <taxon>Magnoliopsida</taxon>
        <taxon>eudicotyledons</taxon>
        <taxon>Gunneridae</taxon>
        <taxon>Pentapetalae</taxon>
        <taxon>asterids</taxon>
        <taxon>campanulids</taxon>
        <taxon>Apiales</taxon>
        <taxon>Apiaceae</taxon>
        <taxon>Apioideae</taxon>
        <taxon>apioid superclade</taxon>
        <taxon>Tordylieae</taxon>
        <taxon>Tordyliinae</taxon>
        <taxon>Heracleum</taxon>
    </lineage>
</organism>
<evidence type="ECO:0000256" key="1">
    <source>
        <dbReference type="ARBA" id="ARBA00008773"/>
    </source>
</evidence>
<reference evidence="7" key="2">
    <citation type="submission" date="2023-05" db="EMBL/GenBank/DDBJ databases">
        <authorList>
            <person name="Schelkunov M.I."/>
        </authorList>
    </citation>
    <scope>NUCLEOTIDE SEQUENCE</scope>
    <source>
        <strain evidence="7">Hsosn_3</strain>
        <tissue evidence="7">Leaf</tissue>
    </source>
</reference>
<name>A0AAD8HGC3_9APIA</name>
<dbReference type="EMBL" id="JAUIZM010000009">
    <property type="protein sequence ID" value="KAK1366098.1"/>
    <property type="molecule type" value="Genomic_DNA"/>
</dbReference>
<evidence type="ECO:0000256" key="3">
    <source>
        <dbReference type="ARBA" id="ARBA00023295"/>
    </source>
</evidence>
<evidence type="ECO:0000256" key="2">
    <source>
        <dbReference type="ARBA" id="ARBA00022801"/>
    </source>
</evidence>
<evidence type="ECO:0000313" key="8">
    <source>
        <dbReference type="Proteomes" id="UP001237642"/>
    </source>
</evidence>
<keyword evidence="6" id="KW-0732">Signal</keyword>
<dbReference type="GO" id="GO:0005975">
    <property type="term" value="P:carbohydrate metabolic process"/>
    <property type="evidence" value="ECO:0007669"/>
    <property type="project" value="InterPro"/>
</dbReference>
<dbReference type="Pfam" id="PF00332">
    <property type="entry name" value="Glyco_hydro_17"/>
    <property type="match status" value="1"/>
</dbReference>
<comment type="caution">
    <text evidence="7">The sequence shown here is derived from an EMBL/GenBank/DDBJ whole genome shotgun (WGS) entry which is preliminary data.</text>
</comment>
<proteinExistence type="inferred from homology"/>
<dbReference type="PROSITE" id="PS00587">
    <property type="entry name" value="GLYCOSYL_HYDROL_F17"/>
    <property type="match status" value="1"/>
</dbReference>
<keyword evidence="8" id="KW-1185">Reference proteome</keyword>
<comment type="similarity">
    <text evidence="1 4">Belongs to the glycosyl hydrolase 17 family.</text>
</comment>
<dbReference type="InterPro" id="IPR017853">
    <property type="entry name" value="GH"/>
</dbReference>
<evidence type="ECO:0000256" key="5">
    <source>
        <dbReference type="RuleBase" id="RU004336"/>
    </source>
</evidence>
<dbReference type="Proteomes" id="UP001237642">
    <property type="component" value="Unassembled WGS sequence"/>
</dbReference>
<feature type="chain" id="PRO_5042073618" evidence="6">
    <location>
        <begin position="22"/>
        <end position="366"/>
    </location>
</feature>
<protein>
    <submittedName>
        <fullName evidence="7">Glucan endo-1,3-beta-D-glucosidase</fullName>
    </submittedName>
</protein>
<evidence type="ECO:0000313" key="7">
    <source>
        <dbReference type="EMBL" id="KAK1366098.1"/>
    </source>
</evidence>